<dbReference type="GO" id="GO:0030246">
    <property type="term" value="F:carbohydrate binding"/>
    <property type="evidence" value="ECO:0007669"/>
    <property type="project" value="InterPro"/>
</dbReference>
<dbReference type="InterPro" id="IPR011013">
    <property type="entry name" value="Gal_mutarotase_sf_dom"/>
</dbReference>
<dbReference type="SMART" id="SM01068">
    <property type="entry name" value="CBM_X"/>
    <property type="match status" value="2"/>
</dbReference>
<evidence type="ECO:0000256" key="3">
    <source>
        <dbReference type="SAM" id="Phobius"/>
    </source>
</evidence>
<dbReference type="Gene3D" id="2.60.420.10">
    <property type="entry name" value="Maltose phosphorylase, domain 3"/>
    <property type="match status" value="1"/>
</dbReference>
<dbReference type="Gene3D" id="1.50.10.140">
    <property type="match status" value="2"/>
</dbReference>
<dbReference type="Pfam" id="PF06165">
    <property type="entry name" value="GH94_b-supersand"/>
    <property type="match status" value="2"/>
</dbReference>
<dbReference type="Gene3D" id="2.70.98.40">
    <property type="entry name" value="Glycoside hydrolase, family 65, N-terminal domain"/>
    <property type="match status" value="2"/>
</dbReference>
<dbReference type="SUPFAM" id="SSF74650">
    <property type="entry name" value="Galactose mutarotase-like"/>
    <property type="match status" value="2"/>
</dbReference>
<evidence type="ECO:0000313" key="8">
    <source>
        <dbReference type="Proteomes" id="UP001161276"/>
    </source>
</evidence>
<evidence type="ECO:0000259" key="6">
    <source>
        <dbReference type="Pfam" id="PF17167"/>
    </source>
</evidence>
<feature type="domain" description="Glycosyl hydrolase 94 supersandwich" evidence="4">
    <location>
        <begin position="1619"/>
        <end position="1897"/>
    </location>
</feature>
<keyword evidence="3" id="KW-1133">Transmembrane helix</keyword>
<dbReference type="InterPro" id="IPR033432">
    <property type="entry name" value="GH94_catalytic"/>
</dbReference>
<dbReference type="InterPro" id="IPR037820">
    <property type="entry name" value="GH94N_NdvB"/>
</dbReference>
<dbReference type="InterPro" id="IPR012341">
    <property type="entry name" value="6hp_glycosidase-like_sf"/>
</dbReference>
<evidence type="ECO:0000256" key="2">
    <source>
        <dbReference type="ARBA" id="ARBA00022679"/>
    </source>
</evidence>
<dbReference type="Proteomes" id="UP001161276">
    <property type="component" value="Unassembled WGS sequence"/>
</dbReference>
<feature type="domain" description="Glycosyl hydrolase 94 catalytic" evidence="6">
    <location>
        <begin position="2414"/>
        <end position="2839"/>
    </location>
</feature>
<dbReference type="InterPro" id="IPR019282">
    <property type="entry name" value="Glycoamylase-like_cons_dom"/>
</dbReference>
<keyword evidence="3" id="KW-0812">Transmembrane</keyword>
<keyword evidence="2" id="KW-0808">Transferase</keyword>
<dbReference type="CDD" id="cd11756">
    <property type="entry name" value="GH94N_ChvB_NdvB_1_like"/>
    <property type="match status" value="1"/>
</dbReference>
<protein>
    <submittedName>
        <fullName evidence="7">Cyclic beta 1-2 glucan synthetase</fullName>
    </submittedName>
</protein>
<dbReference type="EMBL" id="JAOCKG010000004">
    <property type="protein sequence ID" value="MDH2051298.1"/>
    <property type="molecule type" value="Genomic_DNA"/>
</dbReference>
<dbReference type="CDD" id="cd11753">
    <property type="entry name" value="GH94N_ChvB_NdvB_2_like"/>
    <property type="match status" value="1"/>
</dbReference>
<dbReference type="InterPro" id="IPR037018">
    <property type="entry name" value="GH65_N"/>
</dbReference>
<dbReference type="PANTHER" id="PTHR37469:SF2">
    <property type="entry name" value="CELLOBIONIC ACID PHOSPHORYLASE"/>
    <property type="match status" value="1"/>
</dbReference>
<dbReference type="Pfam" id="PF10091">
    <property type="entry name" value="Glycoamylase"/>
    <property type="match status" value="1"/>
</dbReference>
<evidence type="ECO:0000256" key="1">
    <source>
        <dbReference type="ARBA" id="ARBA00022676"/>
    </source>
</evidence>
<feature type="transmembrane region" description="Helical" evidence="3">
    <location>
        <begin position="428"/>
        <end position="451"/>
    </location>
</feature>
<reference evidence="7" key="1">
    <citation type="submission" date="2022-09" db="EMBL/GenBank/DDBJ databases">
        <title>Intensive care unit water sources are persistently colonized with multi-drug resistant bacteria and are the site of extensive horizontal gene transfer of antibiotic resistance genes.</title>
        <authorList>
            <person name="Diorio-Toth L."/>
        </authorList>
    </citation>
    <scope>NUCLEOTIDE SEQUENCE</scope>
    <source>
        <strain evidence="7">GD03676</strain>
    </source>
</reference>
<dbReference type="Gene3D" id="1.50.10.10">
    <property type="match status" value="1"/>
</dbReference>
<dbReference type="InterPro" id="IPR010383">
    <property type="entry name" value="Glyco_hydrolase_94_b-supersand"/>
</dbReference>
<dbReference type="Pfam" id="PF17167">
    <property type="entry name" value="Glyco_hydro_94"/>
    <property type="match status" value="1"/>
</dbReference>
<proteinExistence type="predicted"/>
<feature type="transmembrane region" description="Helical" evidence="3">
    <location>
        <begin position="463"/>
        <end position="487"/>
    </location>
</feature>
<feature type="transmembrane region" description="Helical" evidence="3">
    <location>
        <begin position="959"/>
        <end position="979"/>
    </location>
</feature>
<evidence type="ECO:0000313" key="7">
    <source>
        <dbReference type="EMBL" id="MDH2051298.1"/>
    </source>
</evidence>
<comment type="caution">
    <text evidence="7">The sequence shown here is derived from an EMBL/GenBank/DDBJ whole genome shotgun (WGS) entry which is preliminary data.</text>
</comment>
<dbReference type="GO" id="GO:0016757">
    <property type="term" value="F:glycosyltransferase activity"/>
    <property type="evidence" value="ECO:0007669"/>
    <property type="project" value="UniProtKB-KW"/>
</dbReference>
<evidence type="ECO:0000259" key="4">
    <source>
        <dbReference type="Pfam" id="PF06165"/>
    </source>
</evidence>
<feature type="domain" description="Glycosyl hydrolase 94 supersandwich" evidence="4">
    <location>
        <begin position="2130"/>
        <end position="2399"/>
    </location>
</feature>
<dbReference type="InterPro" id="IPR052047">
    <property type="entry name" value="GH94_Enzymes"/>
</dbReference>
<dbReference type="SUPFAM" id="SSF48208">
    <property type="entry name" value="Six-hairpin glycosidases"/>
    <property type="match status" value="1"/>
</dbReference>
<dbReference type="PANTHER" id="PTHR37469">
    <property type="entry name" value="CELLOBIONIC ACID PHOSPHORYLASE-RELATED"/>
    <property type="match status" value="1"/>
</dbReference>
<feature type="transmembrane region" description="Helical" evidence="3">
    <location>
        <begin position="860"/>
        <end position="881"/>
    </location>
</feature>
<dbReference type="InterPro" id="IPR037824">
    <property type="entry name" value="GH94N_2_NdvB"/>
</dbReference>
<sequence length="2916" mass="321410">MAMKPIDWPSLEAAPEWIDLFARGTATLRSAESEPPLRAELFSSLQMEQHGQALAHAHHVGRSRPPDTLLPRLTENQTLLAQACALLMESVRQNRQITPADEWLLDNFYLIEEQIRLAKRHLPKGYSRSLPKLDTGPSQGLPRVYDIALEMISHSDARIDAAGIQAFVAAYQVVTPLQLGELWAIPIMMRLGLIENLRRVAIRLAYANMNRGLADTWADTMRKSAEEDPTSLILVIANMARSNPPIDGSFVAELARRLQGHGPALALPLTWFEQRLAQSNLTIEQMVITENQQQAADQVSISNSIGSLRTLSTTNWNDFVEAVSIVDRTLRRDPAGVYAGMDFPTRDHYRHRVERMARKSEHAETEIAAMAVDLATAGAADPSPGADFRRAHVGYYLIDEGQDELAKRAKAQFSVRERVARISPRAALRLYAGAIILLTVGVGALLLAMAHGSEVGPWDMACFAVLSLIAASHLAVATVNWSLTWLVRPQRLPRMDYAKRIPDSGRCLVAVPTMLIGLDDAETLAEALEIRFLANPGENLSFCLLTDFVDAASEHQPSDALLLERAQAQIQALNRKYRRLGRSPFFLFHRPRRWNEQERVWMAYERKRGKLADLNGLLRGQGAGAFSCVVGDLAALAGIRYVITLDTDTELPRETAWKLVGAMAHPLNQARFDPDTRRVTRGYGILQPRVAVSLTDLTASAYARLNGGDPGIDPYTNTVSDVYQDIFKEGSFIGKGIYDVDAFEAALKDCFPENRVLSHDLLEGCYARSGLLSDVQLFEGQPARYAADVRRRHRWIRGDWQLLGWLIGRSPTAPGARHGSPLPALARAKILDNLRRSLVPASLVLLLALGWTRLPAPYLWTVACVLILFLPALFASALSGVRKEEDVVLAQHLVGWVAPTLRQFTRAAFALASLAHEALYSLDAVIRTLYRLTVSRRRLLEWKPSSVTNRDGGTRSGPILLSVWSSALLAAAIGVGVMLLNPSAWGAALPVLALWAAMPVIAWRLSRPPVLAKIDLSPDQTEFLRMLARKTWSFFDGHGGAQDNWLIPDNIQDRPSPSIAHRTSPTNLGLALLANLAAYDFGYLQASRLLEKTHASLGTMATLERYLGHFYNWYDTITLKPLAPLYISTVDSGNLAGHLLTLRPGLLELAQAPLLHPRTFQGCSDALAVLRESVSEGSSAELEPFADALDSVIQAGALTLPQAKQHLDRLCALASAQIGHYAAPELGQALWHCQALLQQCEAARNELALLAPWPGLANAAGWRDIPELHAMPTLQQVADMARRVLPTLRERLSSPDITSDEQTWLLETELAVIAAGERARDRLASIAVLADTLAEMAVADYRFLYDPGSRLLAIGYNLTERRRDEGLYDLLASEARLSSFVAVAQGQLPQETWFALGRQLSGAASGTVLLSWSGSMFEYLMPRLVMPSYPHTLLEQTCVSAVRAQIEYGDKLGIPWGMSESAYNLFDIGMNYQYRAFGVPGLGLKRGLADDVVVAPYASMLALMVLPDKACHNLQRLAKENLLGRYGFYEAIDYTPRRVPPGKTGAIVYAYMAHHQGMGFLSIANVLLGRTMQVRFEADPSFQATMLLLQERVPRAATAFTKAAELSVIRSTATGQPETPVRVLDTADSAIPEVQLLSNGRYHVMVTNSGAGSSRWKDLAVTRWREDGTCDNWGTFCYLKDKDSGAIWSTSHQPTLTRPDHYEVIFSEGRAEFRRTDHQIDTHTEIVVSPEDDIELRRCHLTNRSRERRTIEITCYAEVVIAPPMADELHPAFSNLFVQTEIVPSERAILCSRRGRSPADNPPWMFQLLAIHGGHPGTASYETDRSIFLGRGRSVADPQALEGDGPLTGSQGSVLDPVSAIRCEITLEAEESVVIDLVQGVGDSRSACMNLISKYRDRHLADRALELAWTHAQVTLRQLNVAEADAQLYARLANAIVYQNPAMRAEAATLLKNRRGQSGLWGYAISGDLPIVLLRIKDPANFQLVRQLVQAHAYWRQKGVAVDLVIWNEDMGSYRQALQDRMMGLISAGVEAHIIDRPGGIFVRPGDQISEEDRTLLQAVSRISLSDTLGTLSNQVNRLGLPETRIAPLVVSTPVLPPAVQSAGAQADPGSGASILLHDNGLGGFTPDGEEYVITTTRDRRTPAPWVNVIANAGFGTVVSESGQAYTWNDNAHEYRLTPWYNDAVSDACGEAFYLRDESSGQYWSPAPYPAGGDSAYVTRHGFGYTVFEHVEDGIESELSIHVAQDAPVKFYALTLRNRSGRRRRLSATGYVEWVLGDLRAKSSMHVVTETDPETGALLARNSFNTDFSGHVAWFDTSAPTRTMTGDRKEFIGRNGTLRHPQALRRSRLSGRTGAGLDPCAAIQVPATLEDGQDVRILFHLGASSQGVEHVRHLVRRYGELGAAGSELQAVRRYWRDTLGVVRIDTPDPAVNTLANGWLLYQTLACRLWARSGHYQSGGAFGFRDQLQDVMALVIARPALAREHLLRCAAQQFVQGDVLHWWHPPSNRGVRTRCSDDYLWLPFAACHYVEVTGDSEALDEMAGFIEGRQLNPGESSNYDNPTPSKETASLYAHCTRALSHALSAFGSHGLPLMGSCDWNDGMDKVGEDGRGESVWLGFFLYNTLTRFAGLARAREDLPFAAHCESEAARLRSRLEESGWDGGWYRRAYFDDGSPLGSAENPECQIDAISQSWAVLSDAAREDRARLAMQAVDERLIDNARGLIRLLDPPFDSSALNPGYIRGYVPGVRENGGQYTHAAIWTAMAFCGLGENARIGDLLTMLNPISHSDSPAKAAVYKVEPYVMAADIYTTPGQQGRGGWTWYTGSSGLMYRLILESVLGMRRRGASLSFHPCLPADWNTFKLHYRHGATLYSVTALRGQSENGAGYVTLDGVLQKSGEIPLLDDGRDREVMIVLQA</sequence>
<keyword evidence="1" id="KW-0328">Glycosyltransferase</keyword>
<organism evidence="7 8">
    <name type="scientific">Achromobacter marplatensis</name>
    <dbReference type="NCBI Taxonomy" id="470868"/>
    <lineage>
        <taxon>Bacteria</taxon>
        <taxon>Pseudomonadati</taxon>
        <taxon>Pseudomonadota</taxon>
        <taxon>Betaproteobacteria</taxon>
        <taxon>Burkholderiales</taxon>
        <taxon>Alcaligenaceae</taxon>
        <taxon>Achromobacter</taxon>
    </lineage>
</organism>
<dbReference type="InterPro" id="IPR008928">
    <property type="entry name" value="6-hairpin_glycosidase_sf"/>
</dbReference>
<name>A0AA42W9V1_9BURK</name>
<gene>
    <name evidence="7" type="ORF">N5K24_12880</name>
</gene>
<dbReference type="GO" id="GO:0005975">
    <property type="term" value="P:carbohydrate metabolic process"/>
    <property type="evidence" value="ECO:0007669"/>
    <property type="project" value="InterPro"/>
</dbReference>
<feature type="transmembrane region" description="Helical" evidence="3">
    <location>
        <begin position="837"/>
        <end position="854"/>
    </location>
</feature>
<keyword evidence="3" id="KW-0472">Membrane</keyword>
<dbReference type="RefSeq" id="WP_280026972.1">
    <property type="nucleotide sequence ID" value="NZ_JAOCKG010000004.1"/>
</dbReference>
<accession>A0AA42W9V1</accession>
<feature type="domain" description="Glycoamylase-like" evidence="5">
    <location>
        <begin position="1371"/>
        <end position="1567"/>
    </location>
</feature>
<evidence type="ECO:0000259" key="5">
    <source>
        <dbReference type="Pfam" id="PF10091"/>
    </source>
</evidence>